<dbReference type="EMBL" id="CAJNOC010002203">
    <property type="protein sequence ID" value="CAF0918964.1"/>
    <property type="molecule type" value="Genomic_DNA"/>
</dbReference>
<proteinExistence type="predicted"/>
<keyword evidence="2" id="KW-1185">Reference proteome</keyword>
<evidence type="ECO:0000313" key="2">
    <source>
        <dbReference type="Proteomes" id="UP000663879"/>
    </source>
</evidence>
<dbReference type="AlphaFoldDB" id="A0A814AXC6"/>
<sequence>NKNVQTIAISLDFETDTYFSVNFPNVQTLTIQNIESYYNYRTIDTDFKLVTSIFSNDDHFIELKLRKNNKEVVSYSEYTVIPETKISDVELNFLNMRVKQTRVNCALNKIRSNLEKNRREVNEIFFDYFGLNDDEEDENGLKEMPVFCNNKRTKKKSPCSECTEICSLSLEMILHPTNPVSQADIYEELMIHHHPSSRIIQENENKRIRTTKEAAEELASHYMFAHKKKNKDKI</sequence>
<evidence type="ECO:0000313" key="1">
    <source>
        <dbReference type="EMBL" id="CAF0918964.1"/>
    </source>
</evidence>
<name>A0A814AXC6_9BILA</name>
<gene>
    <name evidence="1" type="ORF">OXX778_LOCUS12284</name>
</gene>
<organism evidence="1 2">
    <name type="scientific">Brachionus calyciflorus</name>
    <dbReference type="NCBI Taxonomy" id="104777"/>
    <lineage>
        <taxon>Eukaryota</taxon>
        <taxon>Metazoa</taxon>
        <taxon>Spiralia</taxon>
        <taxon>Gnathifera</taxon>
        <taxon>Rotifera</taxon>
        <taxon>Eurotatoria</taxon>
        <taxon>Monogononta</taxon>
        <taxon>Pseudotrocha</taxon>
        <taxon>Ploima</taxon>
        <taxon>Brachionidae</taxon>
        <taxon>Brachionus</taxon>
    </lineage>
</organism>
<accession>A0A814AXC6</accession>
<reference evidence="1" key="1">
    <citation type="submission" date="2021-02" db="EMBL/GenBank/DDBJ databases">
        <authorList>
            <person name="Nowell W R."/>
        </authorList>
    </citation>
    <scope>NUCLEOTIDE SEQUENCE</scope>
    <source>
        <strain evidence="1">Ploen Becks lab</strain>
    </source>
</reference>
<feature type="non-terminal residue" evidence="1">
    <location>
        <position position="1"/>
    </location>
</feature>
<dbReference type="Proteomes" id="UP000663879">
    <property type="component" value="Unassembled WGS sequence"/>
</dbReference>
<comment type="caution">
    <text evidence="1">The sequence shown here is derived from an EMBL/GenBank/DDBJ whole genome shotgun (WGS) entry which is preliminary data.</text>
</comment>
<protein>
    <submittedName>
        <fullName evidence="1">Uncharacterized protein</fullName>
    </submittedName>
</protein>